<feature type="transmembrane region" description="Helical" evidence="1">
    <location>
        <begin position="25"/>
        <end position="45"/>
    </location>
</feature>
<keyword evidence="4" id="KW-1185">Reference proteome</keyword>
<sequence length="322" mass="32969">MNAQVLAAQHAPVLAQVADRQSGEPFFFWLLAIVSVCAALGMIFMRRAVHSALLLAVVMLSLAALYAVQGAPFLAFVQVIVYTGAVLMLFLFVLMLVGVSSTDSLVETIRGQRLWAAVAGLGFLVLVTAGLGNAALDDSAGLVQANQDGNVIGLARLLFGKYVFAFEATSALLITAALGAMVLAHRERTTPKPTQKDLAKRRFQTGKHPGPLPGPGTYARHNAVDMPAMLPDGTPSELSVSPIIAARVDTARRHADLEGGSETAAVQADLTAVRAATAEADAAGAQERETKSGAPVSGGSPEAGGGAGGSGGAATSEGEAGQ</sequence>
<comment type="catalytic activity">
    <reaction evidence="1">
        <text>a quinone + NADH + 5 H(+)(in) = a quinol + NAD(+) + 4 H(+)(out)</text>
        <dbReference type="Rhea" id="RHEA:57888"/>
        <dbReference type="ChEBI" id="CHEBI:15378"/>
        <dbReference type="ChEBI" id="CHEBI:24646"/>
        <dbReference type="ChEBI" id="CHEBI:57540"/>
        <dbReference type="ChEBI" id="CHEBI:57945"/>
        <dbReference type="ChEBI" id="CHEBI:132124"/>
    </reaction>
</comment>
<keyword evidence="1" id="KW-1003">Cell membrane</keyword>
<dbReference type="PANTHER" id="PTHR33269:SF19">
    <property type="entry name" value="NADH-QUINONE OXIDOREDUCTASE SUBUNIT J"/>
    <property type="match status" value="1"/>
</dbReference>
<keyword evidence="1" id="KW-1133">Transmembrane helix</keyword>
<comment type="caution">
    <text evidence="3">The sequence shown here is derived from an EMBL/GenBank/DDBJ whole genome shotgun (WGS) entry which is preliminary data.</text>
</comment>
<gene>
    <name evidence="3" type="ORF">GCM10022416_46310</name>
</gene>
<dbReference type="EMBL" id="BAABDO010000084">
    <property type="protein sequence ID" value="GAA4150180.1"/>
    <property type="molecule type" value="Genomic_DNA"/>
</dbReference>
<dbReference type="InterPro" id="IPR001457">
    <property type="entry name" value="NADH_UbQ/plastoQ_OxRdtase_su6"/>
</dbReference>
<proteinExistence type="inferred from homology"/>
<reference evidence="4" key="1">
    <citation type="journal article" date="2019" name="Int. J. Syst. Evol. Microbiol.">
        <title>The Global Catalogue of Microorganisms (GCM) 10K type strain sequencing project: providing services to taxonomists for standard genome sequencing and annotation.</title>
        <authorList>
            <consortium name="The Broad Institute Genomics Platform"/>
            <consortium name="The Broad Institute Genome Sequencing Center for Infectious Disease"/>
            <person name="Wu L."/>
            <person name="Ma J."/>
        </authorList>
    </citation>
    <scope>NUCLEOTIDE SEQUENCE [LARGE SCALE GENOMIC DNA]</scope>
    <source>
        <strain evidence="4">JCM 17316</strain>
    </source>
</reference>
<dbReference type="InterPro" id="IPR042106">
    <property type="entry name" value="Nuo/plastoQ_OxRdtase_6_NuoJ"/>
</dbReference>
<evidence type="ECO:0000313" key="4">
    <source>
        <dbReference type="Proteomes" id="UP001500266"/>
    </source>
</evidence>
<dbReference type="PANTHER" id="PTHR33269">
    <property type="entry name" value="NADH-UBIQUINONE OXIDOREDUCTASE CHAIN 6"/>
    <property type="match status" value="1"/>
</dbReference>
<feature type="compositionally biased region" description="Low complexity" evidence="2">
    <location>
        <begin position="313"/>
        <end position="322"/>
    </location>
</feature>
<feature type="transmembrane region" description="Helical" evidence="1">
    <location>
        <begin position="75"/>
        <end position="102"/>
    </location>
</feature>
<feature type="compositionally biased region" description="Gly residues" evidence="2">
    <location>
        <begin position="301"/>
        <end position="312"/>
    </location>
</feature>
<keyword evidence="1" id="KW-0874">Quinone</keyword>
<feature type="compositionally biased region" description="Basic and acidic residues" evidence="2">
    <location>
        <begin position="188"/>
        <end position="200"/>
    </location>
</feature>
<comment type="function">
    <text evidence="1">NDH-1 shuttles electrons from NADH, via FMN and iron-sulfur (Fe-S) centers, to quinones in the respiratory chain. Couples the redox reaction to proton translocation (for every two electrons transferred, four hydrogen ions are translocated across the cytoplasmic membrane), and thus conserves the redox energy in a proton gradient.</text>
</comment>
<organism evidence="3 4">
    <name type="scientific">Actinomadura keratinilytica</name>
    <dbReference type="NCBI Taxonomy" id="547461"/>
    <lineage>
        <taxon>Bacteria</taxon>
        <taxon>Bacillati</taxon>
        <taxon>Actinomycetota</taxon>
        <taxon>Actinomycetes</taxon>
        <taxon>Streptosporangiales</taxon>
        <taxon>Thermomonosporaceae</taxon>
        <taxon>Actinomadura</taxon>
    </lineage>
</organism>
<feature type="transmembrane region" description="Helical" evidence="1">
    <location>
        <begin position="114"/>
        <end position="136"/>
    </location>
</feature>
<feature type="transmembrane region" description="Helical" evidence="1">
    <location>
        <begin position="162"/>
        <end position="184"/>
    </location>
</feature>
<name>A0ABP7Z8P3_9ACTN</name>
<dbReference type="Proteomes" id="UP001500266">
    <property type="component" value="Unassembled WGS sequence"/>
</dbReference>
<keyword evidence="1" id="KW-0812">Transmembrane</keyword>
<feature type="compositionally biased region" description="Low complexity" evidence="2">
    <location>
        <begin position="276"/>
        <end position="285"/>
    </location>
</feature>
<dbReference type="Gene3D" id="1.20.120.1200">
    <property type="entry name" value="NADH-ubiquinone/plastoquinone oxidoreductase chain 6, subunit NuoJ"/>
    <property type="match status" value="1"/>
</dbReference>
<dbReference type="EC" id="7.1.1.-" evidence="1"/>
<evidence type="ECO:0000313" key="3">
    <source>
        <dbReference type="EMBL" id="GAA4150180.1"/>
    </source>
</evidence>
<evidence type="ECO:0000256" key="2">
    <source>
        <dbReference type="SAM" id="MobiDB-lite"/>
    </source>
</evidence>
<keyword evidence="1" id="KW-0472">Membrane</keyword>
<evidence type="ECO:0000256" key="1">
    <source>
        <dbReference type="RuleBase" id="RU004429"/>
    </source>
</evidence>
<comment type="subcellular location">
    <subcellularLocation>
        <location evidence="1">Cell membrane</location>
        <topology evidence="1">Multi-pass membrane protein</topology>
    </subcellularLocation>
</comment>
<feature type="region of interest" description="Disordered" evidence="2">
    <location>
        <begin position="276"/>
        <end position="322"/>
    </location>
</feature>
<dbReference type="Pfam" id="PF00499">
    <property type="entry name" value="Oxidored_q3"/>
    <property type="match status" value="1"/>
</dbReference>
<dbReference type="NCBIfam" id="NF005165">
    <property type="entry name" value="PRK06638.1-5"/>
    <property type="match status" value="1"/>
</dbReference>
<dbReference type="RefSeq" id="WP_345023646.1">
    <property type="nucleotide sequence ID" value="NZ_BAABDO010000084.1"/>
</dbReference>
<keyword evidence="1" id="KW-0520">NAD</keyword>
<protein>
    <recommendedName>
        <fullName evidence="1">NADH-quinone oxidoreductase subunit J</fullName>
        <ecNumber evidence="1">7.1.1.-</ecNumber>
    </recommendedName>
</protein>
<comment type="similarity">
    <text evidence="1">Belongs to the complex I subunit 6 family.</text>
</comment>
<feature type="transmembrane region" description="Helical" evidence="1">
    <location>
        <begin position="52"/>
        <end position="69"/>
    </location>
</feature>
<feature type="region of interest" description="Disordered" evidence="2">
    <location>
        <begin position="188"/>
        <end position="215"/>
    </location>
</feature>
<accession>A0ABP7Z8P3</accession>